<dbReference type="InterPro" id="IPR005142">
    <property type="entry name" value="eRF1_3"/>
</dbReference>
<dbReference type="InterPro" id="IPR000768">
    <property type="entry name" value="ART"/>
</dbReference>
<dbReference type="GO" id="GO:0003747">
    <property type="term" value="F:translation release factor activity"/>
    <property type="evidence" value="ECO:0007669"/>
    <property type="project" value="InterPro"/>
</dbReference>
<evidence type="ECO:0000259" key="8">
    <source>
        <dbReference type="Pfam" id="PF03464"/>
    </source>
</evidence>
<keyword evidence="3 6" id="KW-0808">Transferase</keyword>
<dbReference type="SUPFAM" id="SSF55315">
    <property type="entry name" value="L30e-like"/>
    <property type="match status" value="1"/>
</dbReference>
<gene>
    <name evidence="10" type="ORF">LUA448_LOCUS12515</name>
</gene>
<dbReference type="SUPFAM" id="SSF50978">
    <property type="entry name" value="WD40 repeat-like"/>
    <property type="match status" value="1"/>
</dbReference>
<proteinExistence type="inferred from homology"/>
<dbReference type="InterPro" id="IPR005141">
    <property type="entry name" value="eRF1_2"/>
</dbReference>
<dbReference type="GO" id="GO:0016779">
    <property type="term" value="F:nucleotidyltransferase activity"/>
    <property type="evidence" value="ECO:0007669"/>
    <property type="project" value="UniProtKB-KW"/>
</dbReference>
<protein>
    <recommendedName>
        <fullName evidence="6">NAD(P)(+)--arginine ADP-ribosyltransferase</fullName>
        <ecNumber evidence="6">2.4.2.31</ecNumber>
    </recommendedName>
    <alternativeName>
        <fullName evidence="6">Mono(ADP-ribosyl)transferase</fullName>
    </alternativeName>
</protein>
<dbReference type="InterPro" id="IPR029064">
    <property type="entry name" value="Ribosomal_eL30-like_sf"/>
</dbReference>
<dbReference type="Gene3D" id="3.30.420.60">
    <property type="entry name" value="eRF1 domain 2"/>
    <property type="match status" value="1"/>
</dbReference>
<keyword evidence="4" id="KW-0548">Nucleotidyltransferase</keyword>
<reference evidence="10" key="1">
    <citation type="submission" date="2021-02" db="EMBL/GenBank/DDBJ databases">
        <authorList>
            <person name="Nowell W R."/>
        </authorList>
    </citation>
    <scope>NUCLEOTIDE SEQUENCE</scope>
</reference>
<name>A0A817VD07_9BILA</name>
<feature type="compositionally biased region" description="Basic residues" evidence="7">
    <location>
        <begin position="673"/>
        <end position="683"/>
    </location>
</feature>
<feature type="domain" description="eRF1" evidence="8">
    <location>
        <begin position="18"/>
        <end position="148"/>
    </location>
</feature>
<dbReference type="PANTHER" id="PTHR10113">
    <property type="entry name" value="PEPTIDE CHAIN RELEASE FACTOR SUBUNIT 1"/>
    <property type="match status" value="1"/>
</dbReference>
<feature type="region of interest" description="Disordered" evidence="7">
    <location>
        <begin position="697"/>
        <end position="726"/>
    </location>
</feature>
<evidence type="ECO:0000313" key="10">
    <source>
        <dbReference type="EMBL" id="CAF3344994.1"/>
    </source>
</evidence>
<dbReference type="AlphaFoldDB" id="A0A817VD07"/>
<dbReference type="Gene3D" id="3.30.1330.30">
    <property type="match status" value="1"/>
</dbReference>
<evidence type="ECO:0000256" key="7">
    <source>
        <dbReference type="SAM" id="MobiDB-lite"/>
    </source>
</evidence>
<dbReference type="FunFam" id="3.30.1330.30:FF:000032">
    <property type="entry name" value="Eukaryotic peptide chain release factor subunit 1"/>
    <property type="match status" value="1"/>
</dbReference>
<dbReference type="Pfam" id="PF03465">
    <property type="entry name" value="eRF1_3"/>
    <property type="match status" value="1"/>
</dbReference>
<evidence type="ECO:0000313" key="11">
    <source>
        <dbReference type="Proteomes" id="UP000663833"/>
    </source>
</evidence>
<feature type="region of interest" description="Disordered" evidence="7">
    <location>
        <begin position="664"/>
        <end position="683"/>
    </location>
</feature>
<dbReference type="PROSITE" id="PS51996">
    <property type="entry name" value="TR_MART"/>
    <property type="match status" value="1"/>
</dbReference>
<dbReference type="Gene3D" id="3.90.176.10">
    <property type="entry name" value="Toxin ADP-ribosyltransferase, Chain A, domain 1"/>
    <property type="match status" value="1"/>
</dbReference>
<dbReference type="SUPFAM" id="SSF56399">
    <property type="entry name" value="ADP-ribosylation"/>
    <property type="match status" value="1"/>
</dbReference>
<dbReference type="InterPro" id="IPR042226">
    <property type="entry name" value="eFR1_2_sf"/>
</dbReference>
<feature type="compositionally biased region" description="Polar residues" evidence="7">
    <location>
        <begin position="705"/>
        <end position="715"/>
    </location>
</feature>
<dbReference type="GO" id="GO:0106274">
    <property type="term" value="F:NAD+-protein-arginine ADP-ribosyltransferase activity"/>
    <property type="evidence" value="ECO:0007669"/>
    <property type="project" value="UniProtKB-EC"/>
</dbReference>
<comment type="caution">
    <text evidence="10">The sequence shown here is derived from an EMBL/GenBank/DDBJ whole genome shotgun (WGS) entry which is preliminary data.</text>
</comment>
<comment type="similarity">
    <text evidence="1 6">Belongs to the Arg-specific ADP-ribosyltransferase family.</text>
</comment>
<comment type="catalytic activity">
    <reaction evidence="5 6">
        <text>L-arginyl-[protein] + NAD(+) = N(omega)-(ADP-D-ribosyl)-L-arginyl-[protein] + nicotinamide + H(+)</text>
        <dbReference type="Rhea" id="RHEA:19149"/>
        <dbReference type="Rhea" id="RHEA-COMP:10532"/>
        <dbReference type="Rhea" id="RHEA-COMP:15087"/>
        <dbReference type="ChEBI" id="CHEBI:15378"/>
        <dbReference type="ChEBI" id="CHEBI:17154"/>
        <dbReference type="ChEBI" id="CHEBI:29965"/>
        <dbReference type="ChEBI" id="CHEBI:57540"/>
        <dbReference type="ChEBI" id="CHEBI:142554"/>
        <dbReference type="EC" id="2.4.2.31"/>
    </reaction>
</comment>
<dbReference type="EC" id="2.4.2.31" evidence="6"/>
<sequence>MAEYQDIQQELYADDPRFAFIVMGTNEALFGILHSNNREIIARFSVDLPRKRSCSGTRAIRFARLRKEKRQNYVRKVFEIAVQRFIIDDKVNVDGIILANAAEFNAELYHLNDITDPRIQENILQRVTVCHDGDIGFNQAIELASESIGNIKFVQQKKILLQFFNEVSKDSNQYCFGLEDTLKQLETGDLEILIIWKNFDLTRCSMRNNKTKEIKIIYLHPDQDKYTDTEFEQVEQMRLVDWFANNYQKLDVKLEIVTDTSQEGSQFVQGFTGIGGILKRKFDQQLSNIQNISEHLDNILYFGDFFTWQHGCSDVDSSLVFSSRERFLDVYNEPKKKILSPIRNYENLPLVSLEESVSKLENFINDLKIDVWVAKQNSEEEVDDDHLKHDERASIHLYTMHPSVPRLLNEALRIDNRECLLPWFLFFKLFLTALWKLKSVEYTVWRGMKGNYGADLRKGQKFFWWGFSSCTLSRKVFEKEQFLGNYGVRTLFKIECTHGKNITNYSYYENEEEVLLLPCSYFEVLNVGVEENDMCIIHVKQLPPPVSLVASPVPLIEPRMSLIEPSVSLTEPAASLKESSASLVDPLVLLLEPSVSLAEPSVSLTEPTASLTEPAASLKKPSASLVDPLVLLLESRIPLIEPSVSLIEPPLATDSSGASKVFPALSHEQLSRNQRRRQRQKQKRLVEIADALTTTTNEAKETITPKITEQQSSLGESVLSKEQKTTSKQSASIKSNIFLETNNLTDQVMCTEPKLSSEASMSTISKLHTRTTTATINFDRLNTRPRKSITATDCLRIATDDQYFLVCPKNRLCLLDREGNEHWSIKRNFDIDDICYSTYLKQFLILADYDLYSLDVERSTKLRIEIAQFARNMDECSCHENLFLVIKDYGGHTIEVWDMESNWKLKKTYQQPISCKEGQGICTVRFSSDGNYLGVTLTEPFTGKAFFQLRNSKDMKILTKVELPLYEGYCNHYILSLPNNEFLVYKYSEKLMFLIDSNGQRKKAIQYTKGVCTMAIINNCFVIRTNRPDELHFYDL</sequence>
<dbReference type="SUPFAM" id="SSF53137">
    <property type="entry name" value="Translational machinery components"/>
    <property type="match status" value="1"/>
</dbReference>
<keyword evidence="2 6" id="KW-0328">Glycosyltransferase</keyword>
<evidence type="ECO:0000256" key="6">
    <source>
        <dbReference type="RuleBase" id="RU361228"/>
    </source>
</evidence>
<organism evidence="10 11">
    <name type="scientific">Rotaria socialis</name>
    <dbReference type="NCBI Taxonomy" id="392032"/>
    <lineage>
        <taxon>Eukaryota</taxon>
        <taxon>Metazoa</taxon>
        <taxon>Spiralia</taxon>
        <taxon>Gnathifera</taxon>
        <taxon>Rotifera</taxon>
        <taxon>Eurotatoria</taxon>
        <taxon>Bdelloidea</taxon>
        <taxon>Philodinida</taxon>
        <taxon>Philodinidae</taxon>
        <taxon>Rotaria</taxon>
    </lineage>
</organism>
<dbReference type="EMBL" id="CAJNYD010001532">
    <property type="protein sequence ID" value="CAF3344994.1"/>
    <property type="molecule type" value="Genomic_DNA"/>
</dbReference>
<dbReference type="Proteomes" id="UP000663833">
    <property type="component" value="Unassembled WGS sequence"/>
</dbReference>
<dbReference type="Pfam" id="PF03464">
    <property type="entry name" value="eRF1_2"/>
    <property type="match status" value="1"/>
</dbReference>
<evidence type="ECO:0000259" key="9">
    <source>
        <dbReference type="Pfam" id="PF03465"/>
    </source>
</evidence>
<dbReference type="InterPro" id="IPR036322">
    <property type="entry name" value="WD40_repeat_dom_sf"/>
</dbReference>
<keyword evidence="6" id="KW-0520">NAD</keyword>
<feature type="domain" description="eRF1" evidence="9">
    <location>
        <begin position="153"/>
        <end position="279"/>
    </location>
</feature>
<accession>A0A817VD07</accession>
<keyword evidence="6" id="KW-0521">NADP</keyword>
<dbReference type="Pfam" id="PF01129">
    <property type="entry name" value="ART"/>
    <property type="match status" value="1"/>
</dbReference>
<dbReference type="InterPro" id="IPR004403">
    <property type="entry name" value="Peptide_chain-rel_eRF1/aRF1"/>
</dbReference>
<evidence type="ECO:0000256" key="1">
    <source>
        <dbReference type="ARBA" id="ARBA00009558"/>
    </source>
</evidence>
<evidence type="ECO:0000256" key="4">
    <source>
        <dbReference type="ARBA" id="ARBA00022695"/>
    </source>
</evidence>
<evidence type="ECO:0000256" key="5">
    <source>
        <dbReference type="ARBA" id="ARBA00047597"/>
    </source>
</evidence>
<evidence type="ECO:0000256" key="3">
    <source>
        <dbReference type="ARBA" id="ARBA00022679"/>
    </source>
</evidence>
<evidence type="ECO:0000256" key="2">
    <source>
        <dbReference type="ARBA" id="ARBA00022676"/>
    </source>
</evidence>